<proteinExistence type="inferred from homology"/>
<gene>
    <name evidence="5" type="ORF">DMC30DRAFT_381995</name>
</gene>
<dbReference type="Gene3D" id="3.30.70.1660">
    <property type="match status" value="1"/>
</dbReference>
<dbReference type="AlphaFoldDB" id="A0A5C5FKY4"/>
<dbReference type="InterPro" id="IPR050057">
    <property type="entry name" value="Prokaryotic/Mito_RF"/>
</dbReference>
<dbReference type="STRING" id="5288.A0A5C5FKY4"/>
<dbReference type="OrthoDB" id="2019491at2759"/>
<dbReference type="PROSITE" id="PS00745">
    <property type="entry name" value="RF_PROK_I"/>
    <property type="match status" value="1"/>
</dbReference>
<comment type="similarity">
    <text evidence="1">Belongs to the prokaryotic/mitochondrial release factor family.</text>
</comment>
<evidence type="ECO:0000256" key="3">
    <source>
        <dbReference type="ARBA" id="ARBA00022917"/>
    </source>
</evidence>
<dbReference type="SUPFAM" id="SSF75620">
    <property type="entry name" value="Release factor"/>
    <property type="match status" value="1"/>
</dbReference>
<dbReference type="GO" id="GO:0032543">
    <property type="term" value="P:mitochondrial translation"/>
    <property type="evidence" value="ECO:0007669"/>
    <property type="project" value="UniProtKB-ARBA"/>
</dbReference>
<dbReference type="FunFam" id="3.30.160.20:FF:000004">
    <property type="entry name" value="Peptide chain release factor 1"/>
    <property type="match status" value="1"/>
</dbReference>
<keyword evidence="2" id="KW-0488">Methylation</keyword>
<evidence type="ECO:0000256" key="2">
    <source>
        <dbReference type="ARBA" id="ARBA00022481"/>
    </source>
</evidence>
<evidence type="ECO:0000313" key="6">
    <source>
        <dbReference type="Proteomes" id="UP000311382"/>
    </source>
</evidence>
<dbReference type="GO" id="GO:0003747">
    <property type="term" value="F:translation release factor activity"/>
    <property type="evidence" value="ECO:0007669"/>
    <property type="project" value="InterPro"/>
</dbReference>
<evidence type="ECO:0000313" key="5">
    <source>
        <dbReference type="EMBL" id="TNY17467.1"/>
    </source>
</evidence>
<sequence>MSWAARSLAPAIRAVPRCCSCARPPPAKAPRRAYSTPPTFDDQVIQAAQKVLHDAQTNLEQGSVEAAKRNRELDGVRRALKDVEDGQELIASLHELAELEPDPDMRALALADVPSALSSLSATRSRLLSVLAPPPPTSSLSALVELKSGVGGSESSLFAAELLRMYQRVAARRGWAASVVEAVGVDGMGTGDAYKEALLEVSGEGAFGYLRREAGVHRVQRVPATESKGRVHTSTVSIIVLPSESGGQQSQVDDSDLYDLKDVKVETMRSRGAGGQHVNRTESAIRLTHVPTGITVSMQDSRSQHENRAKAFRVLRARLLDRALQAEVDARRSLRRTQVRGADRSEKIRTYNFPQGRLTDHRIPMTVSALEEAMEGGEVLDVINRELEEREERERVEDILAGLGP</sequence>
<dbReference type="Pfam" id="PF00472">
    <property type="entry name" value="RF-1"/>
    <property type="match status" value="1"/>
</dbReference>
<accession>A0A5C5FKY4</accession>
<name>A0A5C5FKY4_9BASI</name>
<reference evidence="5 6" key="1">
    <citation type="submission" date="2019-03" db="EMBL/GenBank/DDBJ databases">
        <title>Rhodosporidium diobovatum UCD-FST 08-225 genome sequencing, assembly, and annotation.</title>
        <authorList>
            <person name="Fakankun I.U."/>
            <person name="Fristensky B."/>
            <person name="Levin D.B."/>
        </authorList>
    </citation>
    <scope>NUCLEOTIDE SEQUENCE [LARGE SCALE GENOMIC DNA]</scope>
    <source>
        <strain evidence="5 6">UCD-FST 08-225</strain>
    </source>
</reference>
<dbReference type="Gene3D" id="3.30.160.20">
    <property type="match status" value="1"/>
</dbReference>
<dbReference type="Proteomes" id="UP000311382">
    <property type="component" value="Unassembled WGS sequence"/>
</dbReference>
<dbReference type="PANTHER" id="PTHR43804">
    <property type="entry name" value="LD18447P"/>
    <property type="match status" value="1"/>
</dbReference>
<dbReference type="EMBL" id="SOZI01000199">
    <property type="protein sequence ID" value="TNY17467.1"/>
    <property type="molecule type" value="Genomic_DNA"/>
</dbReference>
<dbReference type="InterPro" id="IPR045853">
    <property type="entry name" value="Pep_chain_release_fac_I_sf"/>
</dbReference>
<protein>
    <submittedName>
        <fullName evidence="5">Peptide chain release factor 1</fullName>
    </submittedName>
</protein>
<keyword evidence="3" id="KW-0648">Protein biosynthesis</keyword>
<dbReference type="PANTHER" id="PTHR43804:SF7">
    <property type="entry name" value="LD18447P"/>
    <property type="match status" value="1"/>
</dbReference>
<organism evidence="5 6">
    <name type="scientific">Rhodotorula diobovata</name>
    <dbReference type="NCBI Taxonomy" id="5288"/>
    <lineage>
        <taxon>Eukaryota</taxon>
        <taxon>Fungi</taxon>
        <taxon>Dikarya</taxon>
        <taxon>Basidiomycota</taxon>
        <taxon>Pucciniomycotina</taxon>
        <taxon>Microbotryomycetes</taxon>
        <taxon>Sporidiobolales</taxon>
        <taxon>Sporidiobolaceae</taxon>
        <taxon>Rhodotorula</taxon>
    </lineage>
</organism>
<comment type="caution">
    <text evidence="5">The sequence shown here is derived from an EMBL/GenBank/DDBJ whole genome shotgun (WGS) entry which is preliminary data.</text>
</comment>
<evidence type="ECO:0000256" key="1">
    <source>
        <dbReference type="ARBA" id="ARBA00010835"/>
    </source>
</evidence>
<feature type="domain" description="Prokaryotic-type class I peptide chain release factors" evidence="4">
    <location>
        <begin position="269"/>
        <end position="285"/>
    </location>
</feature>
<dbReference type="InterPro" id="IPR000352">
    <property type="entry name" value="Pep_chain_release_fac_I"/>
</dbReference>
<dbReference type="GO" id="GO:0005739">
    <property type="term" value="C:mitochondrion"/>
    <property type="evidence" value="ECO:0007669"/>
    <property type="project" value="GOC"/>
</dbReference>
<dbReference type="Pfam" id="PF03462">
    <property type="entry name" value="PCRF"/>
    <property type="match status" value="1"/>
</dbReference>
<keyword evidence="6" id="KW-1185">Reference proteome</keyword>
<dbReference type="SMART" id="SM00937">
    <property type="entry name" value="PCRF"/>
    <property type="match status" value="1"/>
</dbReference>
<dbReference type="InterPro" id="IPR005139">
    <property type="entry name" value="PCRF"/>
</dbReference>
<evidence type="ECO:0000259" key="4">
    <source>
        <dbReference type="PROSITE" id="PS00745"/>
    </source>
</evidence>